<dbReference type="STRING" id="29524.SAMN02745171_01375"/>
<evidence type="ECO:0000313" key="1">
    <source>
        <dbReference type="EMBL" id="SJZ88163.1"/>
    </source>
</evidence>
<dbReference type="RefSeq" id="WP_078737278.1">
    <property type="nucleotide sequence ID" value="NZ_FUXE01000015.1"/>
</dbReference>
<dbReference type="Proteomes" id="UP000190121">
    <property type="component" value="Unassembled WGS sequence"/>
</dbReference>
<dbReference type="AlphaFoldDB" id="A0A1T4P9E7"/>
<sequence>MKKISLSLALLCTLLCGVLLTGCEGLKRPKDPNNLKPSVSLEVKKDFPLEIDLATFNQTAQNSVLRAEAERILFEGTLQWNLKEICEKAGFQIENLKQFEVEEVTIKSHIPADYNVGFFRKLTILSGKPLNLFAQSDDSNDQNQITFTIQDRDILKLLKNNELAIKLVTTQKVAVPMVEKLVLKISFKGKIKIMK</sequence>
<proteinExistence type="predicted"/>
<dbReference type="PROSITE" id="PS51257">
    <property type="entry name" value="PROKAR_LIPOPROTEIN"/>
    <property type="match status" value="1"/>
</dbReference>
<keyword evidence="2" id="KW-1185">Reference proteome</keyword>
<organism evidence="1 2">
    <name type="scientific">Porphyromonas circumdentaria</name>
    <dbReference type="NCBI Taxonomy" id="29524"/>
    <lineage>
        <taxon>Bacteria</taxon>
        <taxon>Pseudomonadati</taxon>
        <taxon>Bacteroidota</taxon>
        <taxon>Bacteroidia</taxon>
        <taxon>Bacteroidales</taxon>
        <taxon>Porphyromonadaceae</taxon>
        <taxon>Porphyromonas</taxon>
    </lineage>
</organism>
<name>A0A1T4P9E7_9PORP</name>
<gene>
    <name evidence="1" type="ORF">SAMN02745171_01375</name>
</gene>
<protein>
    <submittedName>
        <fullName evidence="1">Uncharacterized protein</fullName>
    </submittedName>
</protein>
<evidence type="ECO:0000313" key="2">
    <source>
        <dbReference type="Proteomes" id="UP000190121"/>
    </source>
</evidence>
<accession>A0A1T4P9E7</accession>
<dbReference type="EMBL" id="FUXE01000015">
    <property type="protein sequence ID" value="SJZ88163.1"/>
    <property type="molecule type" value="Genomic_DNA"/>
</dbReference>
<reference evidence="2" key="1">
    <citation type="submission" date="2017-02" db="EMBL/GenBank/DDBJ databases">
        <authorList>
            <person name="Varghese N."/>
            <person name="Submissions S."/>
        </authorList>
    </citation>
    <scope>NUCLEOTIDE SEQUENCE [LARGE SCALE GENOMIC DNA]</scope>
    <source>
        <strain evidence="2">ATCC 51356</strain>
    </source>
</reference>
<dbReference type="OrthoDB" id="9856044at2"/>